<dbReference type="RefSeq" id="WP_034559230.1">
    <property type="nucleotide sequence ID" value="NZ_FZML01000010.1"/>
</dbReference>
<reference evidence="3 4" key="1">
    <citation type="journal article" date="2014" name="Genome Announc.">
        <title>Draft genome sequences of eight enterohepatic helicobacter species isolated from both laboratory and wild rodents.</title>
        <authorList>
            <person name="Sheh A."/>
            <person name="Shen Z."/>
            <person name="Fox J.G."/>
        </authorList>
    </citation>
    <scope>NUCLEOTIDE SEQUENCE [LARGE SCALE GENOMIC DNA]</scope>
    <source>
        <strain evidence="3 4">ST1</strain>
    </source>
</reference>
<reference evidence="2 5" key="2">
    <citation type="submission" date="2018-06" db="EMBL/GenBank/DDBJ databases">
        <authorList>
            <consortium name="Pathogen Informatics"/>
            <person name="Doyle S."/>
        </authorList>
    </citation>
    <scope>NUCLEOTIDE SEQUENCE [LARGE SCALE GENOMIC DNA]</scope>
    <source>
        <strain evidence="2 5">NCTC12714</strain>
    </source>
</reference>
<proteinExistence type="predicted"/>
<keyword evidence="5" id="KW-1185">Reference proteome</keyword>
<dbReference type="GO" id="GO:0016787">
    <property type="term" value="F:hydrolase activity"/>
    <property type="evidence" value="ECO:0007669"/>
    <property type="project" value="UniProtKB-KW"/>
</dbReference>
<keyword evidence="2" id="KW-0378">Hydrolase</keyword>
<dbReference type="Pfam" id="PF00795">
    <property type="entry name" value="CN_hydrolase"/>
    <property type="match status" value="1"/>
</dbReference>
<dbReference type="Gene3D" id="3.60.110.10">
    <property type="entry name" value="Carbon-nitrogen hydrolase"/>
    <property type="match status" value="1"/>
</dbReference>
<dbReference type="Proteomes" id="UP000255139">
    <property type="component" value="Unassembled WGS sequence"/>
</dbReference>
<dbReference type="CDD" id="cd07197">
    <property type="entry name" value="nitrilase"/>
    <property type="match status" value="1"/>
</dbReference>
<name>A0A099TVQ7_9HELI</name>
<evidence type="ECO:0000313" key="3">
    <source>
        <dbReference type="EMBL" id="TLE01666.1"/>
    </source>
</evidence>
<dbReference type="STRING" id="216.LS73_08860"/>
<dbReference type="EMBL" id="JRPD02000001">
    <property type="protein sequence ID" value="TLE01666.1"/>
    <property type="molecule type" value="Genomic_DNA"/>
</dbReference>
<dbReference type="OrthoDB" id="9795543at2"/>
<dbReference type="SUPFAM" id="SSF56317">
    <property type="entry name" value="Carbon-nitrogen hydrolase"/>
    <property type="match status" value="1"/>
</dbReference>
<dbReference type="EC" id="3.5.1.100" evidence="2"/>
<dbReference type="Proteomes" id="UP000029922">
    <property type="component" value="Unassembled WGS sequence"/>
</dbReference>
<dbReference type="InterPro" id="IPR003010">
    <property type="entry name" value="C-N_Hydrolase"/>
</dbReference>
<organism evidence="2 5">
    <name type="scientific">Helicobacter muridarum</name>
    <dbReference type="NCBI Taxonomy" id="216"/>
    <lineage>
        <taxon>Bacteria</taxon>
        <taxon>Pseudomonadati</taxon>
        <taxon>Campylobacterota</taxon>
        <taxon>Epsilonproteobacteria</taxon>
        <taxon>Campylobacterales</taxon>
        <taxon>Helicobacteraceae</taxon>
        <taxon>Helicobacter</taxon>
    </lineage>
</organism>
<protein>
    <submittedName>
        <fullName evidence="2">Carbon-nitrogen hydrolase family protein</fullName>
        <ecNumber evidence="2">3.5.1.100</ecNumber>
    </submittedName>
</protein>
<dbReference type="PROSITE" id="PS50263">
    <property type="entry name" value="CN_HYDROLASE"/>
    <property type="match status" value="1"/>
</dbReference>
<dbReference type="AlphaFoldDB" id="A0A099TVQ7"/>
<accession>A0A099TVQ7</accession>
<feature type="domain" description="CN hydrolase" evidence="1">
    <location>
        <begin position="3"/>
        <end position="255"/>
    </location>
</feature>
<sequence>MQVKIAFIQMNSKTYDLNGNLKLAMRLALDGVHSGAKLVVLPELFDSGYCVSNQDKSFGIDLEDKHNKTIKTLSKFAKKHRIYMIACSIEKNKGRLFDTAYIINKKGKILGKQRKIFLWNTEKQRFSNGGKQQVFSLDIKGFKLKVGIAICYEIGFAEISRNLALYGAQVIIYPSAFGKARSYAWDLLSRARALENGLFVIACNRSGNEFDEKFNQKLEFAGLSRAISPKGEIIAQAQKENECVMSVIDIGQIQEQREAIPYLADLRKFNKKGKIWQKKF</sequence>
<evidence type="ECO:0000313" key="4">
    <source>
        <dbReference type="Proteomes" id="UP000029922"/>
    </source>
</evidence>
<dbReference type="PANTHER" id="PTHR23088">
    <property type="entry name" value="NITRILASE-RELATED"/>
    <property type="match status" value="1"/>
</dbReference>
<dbReference type="InterPro" id="IPR036526">
    <property type="entry name" value="C-N_Hydrolase_sf"/>
</dbReference>
<evidence type="ECO:0000313" key="5">
    <source>
        <dbReference type="Proteomes" id="UP000255139"/>
    </source>
</evidence>
<dbReference type="PANTHER" id="PTHR23088:SF27">
    <property type="entry name" value="DEAMINATED GLUTATHIONE AMIDASE"/>
    <property type="match status" value="1"/>
</dbReference>
<evidence type="ECO:0000259" key="1">
    <source>
        <dbReference type="PROSITE" id="PS50263"/>
    </source>
</evidence>
<dbReference type="EMBL" id="UGJE01000002">
    <property type="protein sequence ID" value="STQ86290.1"/>
    <property type="molecule type" value="Genomic_DNA"/>
</dbReference>
<gene>
    <name evidence="2" type="primary">ramA</name>
    <name evidence="3" type="ORF">LS73_000570</name>
    <name evidence="2" type="ORF">NCTC12714_01095</name>
</gene>
<evidence type="ECO:0000313" key="2">
    <source>
        <dbReference type="EMBL" id="STQ86290.1"/>
    </source>
</evidence>